<dbReference type="Proteomes" id="UP000261540">
    <property type="component" value="Unplaced"/>
</dbReference>
<dbReference type="GO" id="GO:0005525">
    <property type="term" value="F:GTP binding"/>
    <property type="evidence" value="ECO:0007669"/>
    <property type="project" value="UniProtKB-KW"/>
</dbReference>
<dbReference type="GeneTree" id="ENSGT00940000175246"/>
<dbReference type="Gene3D" id="3.40.50.1440">
    <property type="entry name" value="Tubulin/FtsZ, GTPase domain"/>
    <property type="match status" value="1"/>
</dbReference>
<evidence type="ECO:0000313" key="6">
    <source>
        <dbReference type="Proteomes" id="UP000261540"/>
    </source>
</evidence>
<dbReference type="SUPFAM" id="SSF55307">
    <property type="entry name" value="Tubulin C-terminal domain-like"/>
    <property type="match status" value="1"/>
</dbReference>
<evidence type="ECO:0000256" key="2">
    <source>
        <dbReference type="ARBA" id="ARBA00022490"/>
    </source>
</evidence>
<sequence length="138" mass="15321">MDTQLLMSDTGGALQCYQPGPLGPPDSPRFYSPPPARQFTFLLCTGTDNPYTCQLNAGVCKVAANMFAPLTSRGSQQYHAFAVFRLTQQKSDARNMTAACDPQHTRYVCMSTKEKNSRYFVNWIPNNVKTTVCNIPPC</sequence>
<dbReference type="AlphaFoldDB" id="A0A3B3RFS8"/>
<evidence type="ECO:0000256" key="4">
    <source>
        <dbReference type="ARBA" id="ARBA00023134"/>
    </source>
</evidence>
<dbReference type="Ensembl" id="ENSPKIT00000041238.1">
    <property type="protein sequence ID" value="ENSPKIP00000016740.1"/>
    <property type="gene ID" value="ENSPKIG00000002927.1"/>
</dbReference>
<keyword evidence="4" id="KW-0342">GTP-binding</keyword>
<proteinExistence type="predicted"/>
<dbReference type="InterPro" id="IPR008280">
    <property type="entry name" value="Tub_FtsZ_C"/>
</dbReference>
<dbReference type="STRING" id="1676925.ENSPKIP00000016740"/>
<keyword evidence="2" id="KW-0963">Cytoplasm</keyword>
<dbReference type="GO" id="GO:0005737">
    <property type="term" value="C:cytoplasm"/>
    <property type="evidence" value="ECO:0007669"/>
    <property type="project" value="UniProtKB-SubCell"/>
</dbReference>
<name>A0A3B3RFS8_9TELE</name>
<comment type="subcellular location">
    <subcellularLocation>
        <location evidence="1">Cytoplasm</location>
    </subcellularLocation>
</comment>
<reference evidence="5" key="2">
    <citation type="submission" date="2025-09" db="UniProtKB">
        <authorList>
            <consortium name="Ensembl"/>
        </authorList>
    </citation>
    <scope>IDENTIFICATION</scope>
</reference>
<accession>A0A3B3RFS8</accession>
<organism evidence="5 6">
    <name type="scientific">Paramormyrops kingsleyae</name>
    <dbReference type="NCBI Taxonomy" id="1676925"/>
    <lineage>
        <taxon>Eukaryota</taxon>
        <taxon>Metazoa</taxon>
        <taxon>Chordata</taxon>
        <taxon>Craniata</taxon>
        <taxon>Vertebrata</taxon>
        <taxon>Euteleostomi</taxon>
        <taxon>Actinopterygii</taxon>
        <taxon>Neopterygii</taxon>
        <taxon>Teleostei</taxon>
        <taxon>Osteoglossocephala</taxon>
        <taxon>Osteoglossomorpha</taxon>
        <taxon>Osteoglossiformes</taxon>
        <taxon>Mormyridae</taxon>
        <taxon>Paramormyrops</taxon>
    </lineage>
</organism>
<keyword evidence="3" id="KW-0547">Nucleotide-binding</keyword>
<evidence type="ECO:0000256" key="1">
    <source>
        <dbReference type="ARBA" id="ARBA00004496"/>
    </source>
</evidence>
<evidence type="ECO:0000313" key="5">
    <source>
        <dbReference type="Ensembl" id="ENSPKIP00000016740.1"/>
    </source>
</evidence>
<dbReference type="InterPro" id="IPR036525">
    <property type="entry name" value="Tubulin/FtsZ_GTPase_sf"/>
</dbReference>
<evidence type="ECO:0000256" key="3">
    <source>
        <dbReference type="ARBA" id="ARBA00022741"/>
    </source>
</evidence>
<reference evidence="5" key="1">
    <citation type="submission" date="2025-08" db="UniProtKB">
        <authorList>
            <consortium name="Ensembl"/>
        </authorList>
    </citation>
    <scope>IDENTIFICATION</scope>
</reference>
<keyword evidence="6" id="KW-1185">Reference proteome</keyword>
<protein>
    <submittedName>
        <fullName evidence="5">Uncharacterized protein</fullName>
    </submittedName>
</protein>